<dbReference type="GO" id="GO:0003723">
    <property type="term" value="F:RNA binding"/>
    <property type="evidence" value="ECO:0007669"/>
    <property type="project" value="InterPro"/>
</dbReference>
<comment type="caution">
    <text evidence="4">The sequence shown here is derived from an EMBL/GenBank/DDBJ whole genome shotgun (WGS) entry which is preliminary data.</text>
</comment>
<dbReference type="Gene3D" id="1.25.40.10">
    <property type="entry name" value="Tetratricopeptide repeat domain"/>
    <property type="match status" value="5"/>
</dbReference>
<comment type="similarity">
    <text evidence="2">Belongs to the PPR family. PCMP-E subfamily.</text>
</comment>
<evidence type="ECO:0000313" key="4">
    <source>
        <dbReference type="EMBL" id="CAK7342724.1"/>
    </source>
</evidence>
<feature type="repeat" description="PPR" evidence="3">
    <location>
        <begin position="418"/>
        <end position="452"/>
    </location>
</feature>
<feature type="repeat" description="PPR" evidence="3">
    <location>
        <begin position="83"/>
        <end position="117"/>
    </location>
</feature>
<dbReference type="FunFam" id="1.25.40.10:FF:000277">
    <property type="entry name" value="Pentatricopeptide repeat-containing protein, mitochondrial"/>
    <property type="match status" value="1"/>
</dbReference>
<feature type="repeat" description="PPR" evidence="3">
    <location>
        <begin position="313"/>
        <end position="347"/>
    </location>
</feature>
<sequence>MSVFNTLQEEPNTVMWNLIIKSYVDSGLSSEALLLYKRMRELDVKVDSFTFPLINRAVLSLKSDLVFGEMVHCVAMKLGFGFDMYFCNTMIEVYTKSGWLSYALKLFEEMSQRDLVSWTSMISGFVFEGNVVGAFGFFNKMRLAMEPNSVTLIVMFQGCCGYEGLIEGRQLHGYVIKNGFLVDGSVQNTISRMYTKFDCLEEVETLFSGIGKRDVVSWNALINFHSLRGDIGKIAGSFNQMQAEVKLNSETLTLITSVLARRGNLMDGEKLHAFSIKFGLCDDILLTSFMNLYAKCGELRNSVQLFREIPCRSDITWNAMMSGFIQNGCYIEAIELFRQMLDSGPKPGFEILGSLVDACMHLGALHLGKGIHGYLMRNLFYIPEEDNMHLGTSILNMYIRCGNISPARECFDRMLVKDIVTWTSMIEGYGIHGLGVEAVKLFDKMLEERIKPNSVTFLSLLSGCSHSGLVSKGCEVFFSMKWRFGIEPELDHYNCMVDLLGRSGRLKEALAIIIKMEVFADNRIWGTLLAASRMHADEKVGNFAAQRAMELEPDDVGYCTLLSNVQASTGKWSEVEELRRDMHEKDVKKAPGWSYIEEKGRNYYFVSGDKSHKKVEEIYEVLGQLGRKVQEFGYV</sequence>
<dbReference type="GO" id="GO:0016556">
    <property type="term" value="P:mRNA modification"/>
    <property type="evidence" value="ECO:0007669"/>
    <property type="project" value="UniProtKB-ARBA"/>
</dbReference>
<dbReference type="GO" id="GO:0005737">
    <property type="term" value="C:cytoplasm"/>
    <property type="evidence" value="ECO:0007669"/>
    <property type="project" value="UniProtKB-ARBA"/>
</dbReference>
<keyword evidence="5" id="KW-1185">Reference proteome</keyword>
<dbReference type="AlphaFoldDB" id="A0AAV1RYV7"/>
<dbReference type="NCBIfam" id="TIGR00756">
    <property type="entry name" value="PPR"/>
    <property type="match status" value="5"/>
</dbReference>
<accession>A0AAV1RYV7</accession>
<dbReference type="Proteomes" id="UP001314170">
    <property type="component" value="Unassembled WGS sequence"/>
</dbReference>
<feature type="repeat" description="PPR" evidence="3">
    <location>
        <begin position="453"/>
        <end position="488"/>
    </location>
</feature>
<evidence type="ECO:0008006" key="6">
    <source>
        <dbReference type="Google" id="ProtNLM"/>
    </source>
</evidence>
<proteinExistence type="inferred from homology"/>
<organism evidence="4 5">
    <name type="scientific">Dovyalis caffra</name>
    <dbReference type="NCBI Taxonomy" id="77055"/>
    <lineage>
        <taxon>Eukaryota</taxon>
        <taxon>Viridiplantae</taxon>
        <taxon>Streptophyta</taxon>
        <taxon>Embryophyta</taxon>
        <taxon>Tracheophyta</taxon>
        <taxon>Spermatophyta</taxon>
        <taxon>Magnoliopsida</taxon>
        <taxon>eudicotyledons</taxon>
        <taxon>Gunneridae</taxon>
        <taxon>Pentapetalae</taxon>
        <taxon>rosids</taxon>
        <taxon>fabids</taxon>
        <taxon>Malpighiales</taxon>
        <taxon>Salicaceae</taxon>
        <taxon>Flacourtieae</taxon>
        <taxon>Dovyalis</taxon>
    </lineage>
</organism>
<name>A0AAV1RYV7_9ROSI</name>
<dbReference type="InterPro" id="IPR002885">
    <property type="entry name" value="PPR_rpt"/>
</dbReference>
<dbReference type="Pfam" id="PF20431">
    <property type="entry name" value="E_motif"/>
    <property type="match status" value="1"/>
</dbReference>
<keyword evidence="1" id="KW-0677">Repeat</keyword>
<reference evidence="4 5" key="1">
    <citation type="submission" date="2024-01" db="EMBL/GenBank/DDBJ databases">
        <authorList>
            <person name="Waweru B."/>
        </authorList>
    </citation>
    <scope>NUCLEOTIDE SEQUENCE [LARGE SCALE GENOMIC DNA]</scope>
</reference>
<dbReference type="Pfam" id="PF13041">
    <property type="entry name" value="PPR_2"/>
    <property type="match status" value="3"/>
</dbReference>
<evidence type="ECO:0000313" key="5">
    <source>
        <dbReference type="Proteomes" id="UP001314170"/>
    </source>
</evidence>
<dbReference type="InterPro" id="IPR046848">
    <property type="entry name" value="E_motif"/>
</dbReference>
<evidence type="ECO:0000256" key="1">
    <source>
        <dbReference type="ARBA" id="ARBA00022737"/>
    </source>
</evidence>
<dbReference type="InterPro" id="IPR046960">
    <property type="entry name" value="PPR_At4g14850-like_plant"/>
</dbReference>
<dbReference type="InterPro" id="IPR011990">
    <property type="entry name" value="TPR-like_helical_dom_sf"/>
</dbReference>
<evidence type="ECO:0000256" key="2">
    <source>
        <dbReference type="ARBA" id="ARBA00061659"/>
    </source>
</evidence>
<dbReference type="EMBL" id="CAWUPB010001160">
    <property type="protein sequence ID" value="CAK7342724.1"/>
    <property type="molecule type" value="Genomic_DNA"/>
</dbReference>
<feature type="repeat" description="PPR" evidence="3">
    <location>
        <begin position="12"/>
        <end position="46"/>
    </location>
</feature>
<dbReference type="Pfam" id="PF01535">
    <property type="entry name" value="PPR"/>
    <property type="match status" value="3"/>
</dbReference>
<dbReference type="PROSITE" id="PS51375">
    <property type="entry name" value="PPR"/>
    <property type="match status" value="5"/>
</dbReference>
<gene>
    <name evidence="4" type="ORF">DCAF_LOCUS16939</name>
</gene>
<protein>
    <recommendedName>
        <fullName evidence="6">Pentatricopeptide repeat-containing protein</fullName>
    </recommendedName>
</protein>
<dbReference type="PANTHER" id="PTHR47926">
    <property type="entry name" value="PENTATRICOPEPTIDE REPEAT-CONTAINING PROTEIN"/>
    <property type="match status" value="1"/>
</dbReference>
<evidence type="ECO:0000256" key="3">
    <source>
        <dbReference type="PROSITE-ProRule" id="PRU00708"/>
    </source>
</evidence>
<dbReference type="FunFam" id="1.25.40.10:FF:000344">
    <property type="entry name" value="Pentatricopeptide repeat-containing protein"/>
    <property type="match status" value="1"/>
</dbReference>